<keyword evidence="3" id="KW-1185">Reference proteome</keyword>
<comment type="caution">
    <text evidence="2">The sequence shown here is derived from an EMBL/GenBank/DDBJ whole genome shotgun (WGS) entry which is preliminary data.</text>
</comment>
<evidence type="ECO:0000313" key="2">
    <source>
        <dbReference type="EMBL" id="PXF41997.1"/>
    </source>
</evidence>
<protein>
    <submittedName>
        <fullName evidence="2">Uncharacterized protein</fullName>
    </submittedName>
</protein>
<accession>A0A2V3IIU0</accession>
<organism evidence="2 3">
    <name type="scientific">Gracilariopsis chorda</name>
    <dbReference type="NCBI Taxonomy" id="448386"/>
    <lineage>
        <taxon>Eukaryota</taxon>
        <taxon>Rhodophyta</taxon>
        <taxon>Florideophyceae</taxon>
        <taxon>Rhodymeniophycidae</taxon>
        <taxon>Gracilariales</taxon>
        <taxon>Gracilariaceae</taxon>
        <taxon>Gracilariopsis</taxon>
    </lineage>
</organism>
<dbReference type="AlphaFoldDB" id="A0A2V3IIU0"/>
<gene>
    <name evidence="2" type="ORF">BWQ96_08304</name>
</gene>
<evidence type="ECO:0000313" key="3">
    <source>
        <dbReference type="Proteomes" id="UP000247409"/>
    </source>
</evidence>
<name>A0A2V3IIU0_9FLOR</name>
<proteinExistence type="predicted"/>
<feature type="region of interest" description="Disordered" evidence="1">
    <location>
        <begin position="1"/>
        <end position="20"/>
    </location>
</feature>
<sequence>MTREDNEYDSASHRHQVHRQLLREKEELEARKADLLRRKALAIKRLLSAKVAEGSAVDGEPCSWLSDPADIAKMRHDLCAASESDELLMKLVEQVRNIRERMLEQALSIYRDRASSIEPRAAQESEREPRNDAM</sequence>
<dbReference type="Proteomes" id="UP000247409">
    <property type="component" value="Unassembled WGS sequence"/>
</dbReference>
<dbReference type="EMBL" id="NBIV01000181">
    <property type="protein sequence ID" value="PXF41997.1"/>
    <property type="molecule type" value="Genomic_DNA"/>
</dbReference>
<reference evidence="2 3" key="1">
    <citation type="journal article" date="2018" name="Mol. Biol. Evol.">
        <title>Analysis of the draft genome of the red seaweed Gracilariopsis chorda provides insights into genome size evolution in Rhodophyta.</title>
        <authorList>
            <person name="Lee J."/>
            <person name="Yang E.C."/>
            <person name="Graf L."/>
            <person name="Yang J.H."/>
            <person name="Qiu H."/>
            <person name="Zel Zion U."/>
            <person name="Chan C.X."/>
            <person name="Stephens T.G."/>
            <person name="Weber A.P.M."/>
            <person name="Boo G.H."/>
            <person name="Boo S.M."/>
            <person name="Kim K.M."/>
            <person name="Shin Y."/>
            <person name="Jung M."/>
            <person name="Lee S.J."/>
            <person name="Yim H.S."/>
            <person name="Lee J.H."/>
            <person name="Bhattacharya D."/>
            <person name="Yoon H.S."/>
        </authorList>
    </citation>
    <scope>NUCLEOTIDE SEQUENCE [LARGE SCALE GENOMIC DNA]</scope>
    <source>
        <strain evidence="2 3">SKKU-2015</strain>
        <tissue evidence="2">Whole body</tissue>
    </source>
</reference>
<evidence type="ECO:0000256" key="1">
    <source>
        <dbReference type="SAM" id="MobiDB-lite"/>
    </source>
</evidence>